<evidence type="ECO:0000313" key="1">
    <source>
        <dbReference type="EMBL" id="MPC97685.1"/>
    </source>
</evidence>
<sequence>MTSTGTEREEMMGARMELEPTGHVNQCTRTMTAARAERDRSDRCNPYIFHFPPATPSSLFCRSSYSSQINAVSAVMWEDFFKNSAWVASMKEERRPYVNVLVSESLVLIFPLEFSLLCPHSLLALSAYTTSYNCAQV</sequence>
<reference evidence="1 2" key="1">
    <citation type="submission" date="2019-05" db="EMBL/GenBank/DDBJ databases">
        <title>Another draft genome of Portunus trituberculatus and its Hox gene families provides insights of decapod evolution.</title>
        <authorList>
            <person name="Jeong J.-H."/>
            <person name="Song I."/>
            <person name="Kim S."/>
            <person name="Choi T."/>
            <person name="Kim D."/>
            <person name="Ryu S."/>
            <person name="Kim W."/>
        </authorList>
    </citation>
    <scope>NUCLEOTIDE SEQUENCE [LARGE SCALE GENOMIC DNA]</scope>
    <source>
        <tissue evidence="1">Muscle</tissue>
    </source>
</reference>
<keyword evidence="2" id="KW-1185">Reference proteome</keyword>
<evidence type="ECO:0000313" key="2">
    <source>
        <dbReference type="Proteomes" id="UP000324222"/>
    </source>
</evidence>
<proteinExistence type="predicted"/>
<dbReference type="EMBL" id="VSRR010111013">
    <property type="protein sequence ID" value="MPC97685.1"/>
    <property type="molecule type" value="Genomic_DNA"/>
</dbReference>
<accession>A0A5B7JSX6</accession>
<name>A0A5B7JSX6_PORTR</name>
<organism evidence="1 2">
    <name type="scientific">Portunus trituberculatus</name>
    <name type="common">Swimming crab</name>
    <name type="synonym">Neptunus trituberculatus</name>
    <dbReference type="NCBI Taxonomy" id="210409"/>
    <lineage>
        <taxon>Eukaryota</taxon>
        <taxon>Metazoa</taxon>
        <taxon>Ecdysozoa</taxon>
        <taxon>Arthropoda</taxon>
        <taxon>Crustacea</taxon>
        <taxon>Multicrustacea</taxon>
        <taxon>Malacostraca</taxon>
        <taxon>Eumalacostraca</taxon>
        <taxon>Eucarida</taxon>
        <taxon>Decapoda</taxon>
        <taxon>Pleocyemata</taxon>
        <taxon>Brachyura</taxon>
        <taxon>Eubrachyura</taxon>
        <taxon>Portunoidea</taxon>
        <taxon>Portunidae</taxon>
        <taxon>Portuninae</taxon>
        <taxon>Portunus</taxon>
    </lineage>
</organism>
<dbReference type="AlphaFoldDB" id="A0A5B7JSX6"/>
<gene>
    <name evidence="1" type="ORF">E2C01_093010</name>
</gene>
<dbReference type="Proteomes" id="UP000324222">
    <property type="component" value="Unassembled WGS sequence"/>
</dbReference>
<comment type="caution">
    <text evidence="1">The sequence shown here is derived from an EMBL/GenBank/DDBJ whole genome shotgun (WGS) entry which is preliminary data.</text>
</comment>
<protein>
    <submittedName>
        <fullName evidence="1">Uncharacterized protein</fullName>
    </submittedName>
</protein>